<dbReference type="InterPro" id="IPR027417">
    <property type="entry name" value="P-loop_NTPase"/>
</dbReference>
<dbReference type="SMART" id="SM00382">
    <property type="entry name" value="AAA"/>
    <property type="match status" value="1"/>
</dbReference>
<dbReference type="InterPro" id="IPR003593">
    <property type="entry name" value="AAA+_ATPase"/>
</dbReference>
<proteinExistence type="predicted"/>
<dbReference type="Pfam" id="PF00005">
    <property type="entry name" value="ABC_tran"/>
    <property type="match status" value="1"/>
</dbReference>
<dbReference type="AlphaFoldDB" id="A0A3E0DUH9"/>
<sequence length="304" mass="33861">MTYAIEISDLKKRYDGGFEALKGVDLKVEKGDFFALLGPNGAGKSTTIGILCSLVNKTSGRVSIFGADIDEDFAKAKKYLGVVPQEFNFNVFESVFNVVVTQAGFYGISKEVAEQRAEKYLKQLGLWDKKDAQSRMLSGGMKRRLMIARALIHEPEVLILDEPTAGVDIELRRSMWEFIKGLNEQGTTIILTTHYLEEAEQLCRNIAIINSGEIVENTSVKALLKTLNQETFILDLDNSVAPDWAVEGYRIDRLNDASTIEVEVIKGQSLNRVFSALDAVGINVLSMRNKSNRLEELFVKLIKG</sequence>
<protein>
    <submittedName>
        <fullName evidence="5">ABC-2 type transport system ATP-binding protein</fullName>
    </submittedName>
</protein>
<evidence type="ECO:0000256" key="1">
    <source>
        <dbReference type="ARBA" id="ARBA00022448"/>
    </source>
</evidence>
<evidence type="ECO:0000256" key="2">
    <source>
        <dbReference type="ARBA" id="ARBA00022741"/>
    </source>
</evidence>
<dbReference type="Gene3D" id="3.40.50.300">
    <property type="entry name" value="P-loop containing nucleotide triphosphate hydrolases"/>
    <property type="match status" value="1"/>
</dbReference>
<keyword evidence="2" id="KW-0547">Nucleotide-binding</keyword>
<dbReference type="SUPFAM" id="SSF52540">
    <property type="entry name" value="P-loop containing nucleoside triphosphate hydrolases"/>
    <property type="match status" value="1"/>
</dbReference>
<dbReference type="RefSeq" id="WP_115896557.1">
    <property type="nucleotide sequence ID" value="NZ_QUNG01000002.1"/>
</dbReference>
<keyword evidence="1" id="KW-0813">Transport</keyword>
<dbReference type="InterPro" id="IPR050763">
    <property type="entry name" value="ABC_transporter_ATP-binding"/>
</dbReference>
<dbReference type="InterPro" id="IPR003439">
    <property type="entry name" value="ABC_transporter-like_ATP-bd"/>
</dbReference>
<dbReference type="PANTHER" id="PTHR42711">
    <property type="entry name" value="ABC TRANSPORTER ATP-BINDING PROTEIN"/>
    <property type="match status" value="1"/>
</dbReference>
<name>A0A3E0DUH9_9GAMM</name>
<dbReference type="GO" id="GO:0016887">
    <property type="term" value="F:ATP hydrolysis activity"/>
    <property type="evidence" value="ECO:0007669"/>
    <property type="project" value="InterPro"/>
</dbReference>
<dbReference type="PROSITE" id="PS50893">
    <property type="entry name" value="ABC_TRANSPORTER_2"/>
    <property type="match status" value="1"/>
</dbReference>
<gene>
    <name evidence="5" type="ORF">DFP81_102321</name>
</gene>
<organism evidence="5 6">
    <name type="scientific">Marinomonas pollencensis</name>
    <dbReference type="NCBI Taxonomy" id="491954"/>
    <lineage>
        <taxon>Bacteria</taxon>
        <taxon>Pseudomonadati</taxon>
        <taxon>Pseudomonadota</taxon>
        <taxon>Gammaproteobacteria</taxon>
        <taxon>Oceanospirillales</taxon>
        <taxon>Oceanospirillaceae</taxon>
        <taxon>Marinomonas</taxon>
    </lineage>
</organism>
<accession>A0A3E0DUH9</accession>
<dbReference type="Proteomes" id="UP000256542">
    <property type="component" value="Unassembled WGS sequence"/>
</dbReference>
<dbReference type="PANTHER" id="PTHR42711:SF15">
    <property type="entry name" value="ABC-TYPE MULTIDRUG TRANSPORT SYSTEM, ATPASE COMPONENT"/>
    <property type="match status" value="1"/>
</dbReference>
<dbReference type="GO" id="GO:0005524">
    <property type="term" value="F:ATP binding"/>
    <property type="evidence" value="ECO:0007669"/>
    <property type="project" value="UniProtKB-KW"/>
</dbReference>
<evidence type="ECO:0000313" key="5">
    <source>
        <dbReference type="EMBL" id="REG85782.1"/>
    </source>
</evidence>
<dbReference type="InterPro" id="IPR017871">
    <property type="entry name" value="ABC_transporter-like_CS"/>
</dbReference>
<keyword evidence="3 5" id="KW-0067">ATP-binding</keyword>
<evidence type="ECO:0000259" key="4">
    <source>
        <dbReference type="PROSITE" id="PS50893"/>
    </source>
</evidence>
<keyword evidence="6" id="KW-1185">Reference proteome</keyword>
<dbReference type="OrthoDB" id="9775490at2"/>
<dbReference type="PROSITE" id="PS00211">
    <property type="entry name" value="ABC_TRANSPORTER_1"/>
    <property type="match status" value="1"/>
</dbReference>
<evidence type="ECO:0000256" key="3">
    <source>
        <dbReference type="ARBA" id="ARBA00022840"/>
    </source>
</evidence>
<reference evidence="5 6" key="1">
    <citation type="submission" date="2018-08" db="EMBL/GenBank/DDBJ databases">
        <title>Genomic Encyclopedia of Type Strains, Phase III (KMG-III): the genomes of soil and plant-associated and newly described type strains.</title>
        <authorList>
            <person name="Whitman W."/>
        </authorList>
    </citation>
    <scope>NUCLEOTIDE SEQUENCE [LARGE SCALE GENOMIC DNA]</scope>
    <source>
        <strain evidence="5 6">CECT 7375</strain>
    </source>
</reference>
<evidence type="ECO:0000313" key="6">
    <source>
        <dbReference type="Proteomes" id="UP000256542"/>
    </source>
</evidence>
<comment type="caution">
    <text evidence="5">The sequence shown here is derived from an EMBL/GenBank/DDBJ whole genome shotgun (WGS) entry which is preliminary data.</text>
</comment>
<dbReference type="EMBL" id="QUNG01000002">
    <property type="protein sequence ID" value="REG85782.1"/>
    <property type="molecule type" value="Genomic_DNA"/>
</dbReference>
<feature type="domain" description="ABC transporter" evidence="4">
    <location>
        <begin position="5"/>
        <end position="236"/>
    </location>
</feature>